<dbReference type="PANTHER" id="PTHR31346">
    <property type="entry name" value="MULTIPLE ORGANELLAR RNA EDITING FACTOR 2, CHLOROPLASTIC-RELATED-RELATED"/>
    <property type="match status" value="1"/>
</dbReference>
<name>A0A058ZV64_EUCGR</name>
<proteinExistence type="predicted"/>
<dbReference type="Proteomes" id="UP000030711">
    <property type="component" value="Unassembled WGS sequence"/>
</dbReference>
<evidence type="ECO:0000313" key="2">
    <source>
        <dbReference type="EMBL" id="KCW44905.1"/>
    </source>
</evidence>
<protein>
    <submittedName>
        <fullName evidence="2">Uncharacterized protein</fullName>
    </submittedName>
</protein>
<dbReference type="Gramene" id="KCW44905">
    <property type="protein sequence ID" value="KCW44905"/>
    <property type="gene ID" value="EUGRSUZ_L01513"/>
</dbReference>
<keyword evidence="3" id="KW-1185">Reference proteome</keyword>
<sequence>MAAQLFTRSRLLTKPQRGLASLLSRSRSFSSAPASAPRYPPFLPSLLRYRLRPLSAASAEFHGRLAAASSARAFATSATSSTLDDQWPHLRNRVRFHFHCAIMMERSDDKAGEILPDDKAGEILDTCVKTLAGAVGGEEVARRKIYSVIVGLHHFVFRAPLSRDHIFNLLSLRLRSYYYHRYLGKYNEYVGM</sequence>
<reference evidence="2" key="1">
    <citation type="submission" date="2013-07" db="EMBL/GenBank/DDBJ databases">
        <title>The genome of Eucalyptus grandis.</title>
        <authorList>
            <person name="Schmutz J."/>
            <person name="Hayes R."/>
            <person name="Myburg A."/>
            <person name="Tuskan G."/>
            <person name="Grattapaglia D."/>
            <person name="Rokhsar D.S."/>
        </authorList>
    </citation>
    <scope>NUCLEOTIDE SEQUENCE</scope>
    <source>
        <tissue evidence="2">Leaf extractions</tissue>
    </source>
</reference>
<dbReference type="InterPro" id="IPR039206">
    <property type="entry name" value="MORF/ORRM1/DAG-like"/>
</dbReference>
<dbReference type="AlphaFoldDB" id="A0A058ZV64"/>
<dbReference type="GO" id="GO:0080156">
    <property type="term" value="P:mitochondrial mRNA modification"/>
    <property type="evidence" value="ECO:0000318"/>
    <property type="project" value="GO_Central"/>
</dbReference>
<accession>A0A058ZV64</accession>
<evidence type="ECO:0000313" key="1">
    <source>
        <dbReference type="EMBL" id="KAK2632470.1"/>
    </source>
</evidence>
<reference evidence="1" key="4">
    <citation type="submission" date="2023-07" db="EMBL/GenBank/DDBJ databases">
        <authorList>
            <person name="Myburg A.A."/>
            <person name="Grattapaglia D."/>
            <person name="Tuskan G.A."/>
            <person name="Hellsten U."/>
            <person name="Hayes R.D."/>
            <person name="Grimwood J."/>
            <person name="Jenkins J."/>
            <person name="Lindquist E."/>
            <person name="Tice H."/>
            <person name="Bauer D."/>
            <person name="Goodstein D.M."/>
            <person name="Dubchak I."/>
            <person name="Poliakov A."/>
            <person name="Mizrachi E."/>
            <person name="Kullan A.R."/>
            <person name="Hussey S.G."/>
            <person name="Pinard D."/>
            <person name="Van D.M."/>
            <person name="Singh P."/>
            <person name="Van J.I."/>
            <person name="Silva-Junior O.B."/>
            <person name="Togawa R.C."/>
            <person name="Pappas M.R."/>
            <person name="Faria D.A."/>
            <person name="Sansaloni C.P."/>
            <person name="Petroli C.D."/>
            <person name="Yang X."/>
            <person name="Ranjan P."/>
            <person name="Tschaplinski T.J."/>
            <person name="Ye C.Y."/>
            <person name="Li T."/>
            <person name="Sterck L."/>
            <person name="Vanneste K."/>
            <person name="Murat F."/>
            <person name="Soler M."/>
            <person name="Clemente H.S."/>
            <person name="Saidi N."/>
            <person name="Cassan-Wang H."/>
            <person name="Dunand C."/>
            <person name="Hefer C.A."/>
            <person name="Bornberg-Bauer E."/>
            <person name="Kersting A.R."/>
            <person name="Vining K."/>
            <person name="Amarasinghe V."/>
            <person name="Ranik M."/>
            <person name="Naithani S."/>
            <person name="Elser J."/>
            <person name="Boyd A.E."/>
            <person name="Liston A."/>
            <person name="Spatafora J.W."/>
            <person name="Dharmwardhana P."/>
            <person name="Raja R."/>
            <person name="Sullivan C."/>
            <person name="Romanel E."/>
            <person name="Alves-Ferreira M."/>
            <person name="Kulheim C."/>
            <person name="Foley W."/>
            <person name="Carocha V."/>
            <person name="Paiva J."/>
            <person name="Kudrna D."/>
            <person name="Brommonschenkel S.H."/>
            <person name="Pasquali G."/>
            <person name="Byrne M."/>
            <person name="Rigault P."/>
            <person name="Tibbits J."/>
            <person name="Spokevicius A."/>
            <person name="Jones R.C."/>
            <person name="Steane D.A."/>
            <person name="Vaillancourt R.E."/>
            <person name="Potts B.M."/>
            <person name="Joubert F."/>
            <person name="Barry K."/>
            <person name="Pappas G.J."/>
            <person name="Strauss S.H."/>
            <person name="Jaiswal P."/>
            <person name="Grima-Pettenati J."/>
            <person name="Salse J."/>
            <person name="Van D.P."/>
            <person name="Rokhsar D.S."/>
            <person name="Schmutz J."/>
        </authorList>
    </citation>
    <scope>NUCLEOTIDE SEQUENCE</scope>
    <source>
        <tissue evidence="1">Leaf extractions</tissue>
    </source>
</reference>
<gene>
    <name evidence="2" type="ORF">EUGRSUZ_L01513</name>
</gene>
<dbReference type="GO" id="GO:0005739">
    <property type="term" value="C:mitochondrion"/>
    <property type="evidence" value="ECO:0000318"/>
    <property type="project" value="GO_Central"/>
</dbReference>
<dbReference type="STRING" id="71139.A0A058ZV64"/>
<dbReference type="GO" id="GO:0016554">
    <property type="term" value="P:cytidine to uridine editing"/>
    <property type="evidence" value="ECO:0007669"/>
    <property type="project" value="InterPro"/>
</dbReference>
<dbReference type="InParanoid" id="A0A058ZV64"/>
<organism evidence="2">
    <name type="scientific">Eucalyptus grandis</name>
    <name type="common">Flooded gum</name>
    <dbReference type="NCBI Taxonomy" id="71139"/>
    <lineage>
        <taxon>Eukaryota</taxon>
        <taxon>Viridiplantae</taxon>
        <taxon>Streptophyta</taxon>
        <taxon>Embryophyta</taxon>
        <taxon>Tracheophyta</taxon>
        <taxon>Spermatophyta</taxon>
        <taxon>Magnoliopsida</taxon>
        <taxon>eudicotyledons</taxon>
        <taxon>Gunneridae</taxon>
        <taxon>Pentapetalae</taxon>
        <taxon>rosids</taxon>
        <taxon>malvids</taxon>
        <taxon>Myrtales</taxon>
        <taxon>Myrtaceae</taxon>
        <taxon>Myrtoideae</taxon>
        <taxon>Eucalypteae</taxon>
        <taxon>Eucalyptus</taxon>
    </lineage>
</organism>
<reference evidence="1" key="2">
    <citation type="journal article" date="2014" name="Nature">
        <title>The genome of Eucalyptus grandis.</title>
        <authorList>
            <person name="Myburg A.A."/>
            <person name="Grattapaglia D."/>
            <person name="Tuskan G.A."/>
            <person name="Hellsten U."/>
            <person name="Hayes R.D."/>
            <person name="Grimwood J."/>
            <person name="Jenkins J."/>
            <person name="Lindquist E."/>
            <person name="Tice H."/>
            <person name="Bauer D."/>
            <person name="Goodstein D.M."/>
            <person name="Dubchak I."/>
            <person name="Poliakov A."/>
            <person name="Mizrachi E."/>
            <person name="Kullan A.R."/>
            <person name="Hussey S.G."/>
            <person name="Pinard D."/>
            <person name="van der Merwe K."/>
            <person name="Singh P."/>
            <person name="van Jaarsveld I."/>
            <person name="Silva-Junior O.B."/>
            <person name="Togawa R.C."/>
            <person name="Pappas M.R."/>
            <person name="Faria D.A."/>
            <person name="Sansaloni C.P."/>
            <person name="Petroli C.D."/>
            <person name="Yang X."/>
            <person name="Ranjan P."/>
            <person name="Tschaplinski T.J."/>
            <person name="Ye C.Y."/>
            <person name="Li T."/>
            <person name="Sterck L."/>
            <person name="Vanneste K."/>
            <person name="Murat F."/>
            <person name="Soler M."/>
            <person name="Clemente H.S."/>
            <person name="Saidi N."/>
            <person name="Cassan-Wang H."/>
            <person name="Dunand C."/>
            <person name="Hefer C.A."/>
            <person name="Bornberg-Bauer E."/>
            <person name="Kersting A.R."/>
            <person name="Vining K."/>
            <person name="Amarasinghe V."/>
            <person name="Ranik M."/>
            <person name="Naithani S."/>
            <person name="Elser J."/>
            <person name="Boyd A.E."/>
            <person name="Liston A."/>
            <person name="Spatafora J.W."/>
            <person name="Dharmwardhana P."/>
            <person name="Raja R."/>
            <person name="Sullivan C."/>
            <person name="Romanel E."/>
            <person name="Alves-Ferreira M."/>
            <person name="Kulheim C."/>
            <person name="Foley W."/>
            <person name="Carocha V."/>
            <person name="Paiva J."/>
            <person name="Kudrna D."/>
            <person name="Brommonschenkel S.H."/>
            <person name="Pasquali G."/>
            <person name="Byrne M."/>
            <person name="Rigault P."/>
            <person name="Tibbits J."/>
            <person name="Spokevicius A."/>
            <person name="Jones R.C."/>
            <person name="Steane D.A."/>
            <person name="Vaillancourt R.E."/>
            <person name="Potts B.M."/>
            <person name="Joubert F."/>
            <person name="Barry K."/>
            <person name="Pappas G.J."/>
            <person name="Strauss S.H."/>
            <person name="Jaiswal P."/>
            <person name="Grima-Pettenati J."/>
            <person name="Salse J."/>
            <person name="Van de Peer Y."/>
            <person name="Rokhsar D.S."/>
            <person name="Schmutz J."/>
        </authorList>
    </citation>
    <scope>NUCLEOTIDE SEQUENCE</scope>
    <source>
        <tissue evidence="1">Leaf extractions</tissue>
    </source>
</reference>
<dbReference type="EMBL" id="KK198994">
    <property type="protein sequence ID" value="KCW44905.1"/>
    <property type="molecule type" value="Genomic_DNA"/>
</dbReference>
<evidence type="ECO:0000313" key="3">
    <source>
        <dbReference type="Proteomes" id="UP000030711"/>
    </source>
</evidence>
<dbReference type="EMBL" id="MU848478">
    <property type="protein sequence ID" value="KAK2632470.1"/>
    <property type="molecule type" value="Genomic_DNA"/>
</dbReference>
<dbReference type="OMA" id="YNEYVGM"/>
<dbReference type="PANTHER" id="PTHR31346:SF4">
    <property type="entry name" value="MULTIPLE ORGANELLAR RNA EDITING FACTOR 8, CHLOROPLASTIC_MITOCHONDRIAL"/>
    <property type="match status" value="1"/>
</dbReference>
<dbReference type="eggNOG" id="ENOG502QS63">
    <property type="taxonomic scope" value="Eukaryota"/>
</dbReference>
<reference evidence="1" key="3">
    <citation type="submission" date="2023-04" db="EMBL/GenBank/DDBJ databases">
        <title>WGS assembly of Eucalyptus grandis.</title>
        <authorList>
            <person name="Myburg A."/>
            <person name="Grattapaglia D."/>
            <person name="Tuskan G."/>
            <person name="Hellsten U."/>
            <person name="Hayes R."/>
            <person name="Grimwood J."/>
            <person name="Jenkins J."/>
            <person name="Lindquist E."/>
            <person name="Tice H."/>
            <person name="Bauer D."/>
            <person name="Goodstein D."/>
            <person name="Dubchak I."/>
            <person name="Poliakov A."/>
            <person name="Mizrachi E."/>
            <person name="Kullan A."/>
            <person name="Hussey S."/>
            <person name="Pinard D."/>
            <person name="Van D."/>
            <person name="Singh P."/>
            <person name="Van J."/>
            <person name="Silva-Junior O."/>
            <person name="Togawa R."/>
            <person name="Pappas M."/>
            <person name="Faria D."/>
            <person name="Sansaloni C."/>
            <person name="Petroli C."/>
            <person name="Yang X."/>
            <person name="Ranjan P."/>
            <person name="Tschaplinski T."/>
            <person name="Ye C."/>
            <person name="Li T."/>
            <person name="Sterck L."/>
            <person name="Vanneste K."/>
            <person name="Murat F."/>
            <person name="Soler M."/>
            <person name="Clemente H."/>
            <person name="Saidi N."/>
            <person name="Cassan-Wang H."/>
            <person name="Dunand C."/>
            <person name="Hefer C."/>
            <person name="Bornberg-Bauer E."/>
            <person name="Kersting A."/>
            <person name="Vining K."/>
            <person name="Amarasinghe V."/>
            <person name="Ranik M."/>
            <person name="Naithani S."/>
            <person name="Elser J."/>
            <person name="Boyd A."/>
            <person name="Liston A."/>
            <person name="Spatafora J."/>
            <person name="Dharmwardhana P."/>
            <person name="Raja R."/>
            <person name="Sullivan C."/>
            <person name="Romanel E."/>
            <person name="Alves-Ferreira M."/>
            <person name="Kulheim C."/>
            <person name="Foley W."/>
            <person name="Carocha V."/>
            <person name="Paiva J."/>
            <person name="Kudrna D."/>
            <person name="Brommonschenkel S."/>
            <person name="Pasquali G."/>
            <person name="Byrne M."/>
            <person name="Rigault P."/>
            <person name="Tibbits J."/>
            <person name="Spokevicius A."/>
            <person name="Jones R."/>
            <person name="Steane D."/>
            <person name="Vaillancourt R."/>
            <person name="Potts B."/>
            <person name="Joubert F."/>
            <person name="Barry K."/>
            <person name="Pappas G."/>
            <person name="Strauss S."/>
            <person name="Jaiswal P."/>
            <person name="Grima-Pettenati J."/>
            <person name="Salse J."/>
            <person name="Van D."/>
            <person name="Rokhsar D."/>
            <person name="Schmutz J."/>
        </authorList>
    </citation>
    <scope>NUCLEOTIDE SEQUENCE</scope>
    <source>
        <tissue evidence="1">Leaf extractions</tissue>
    </source>
</reference>